<dbReference type="AlphaFoldDB" id="A0AAJ2LLV1"/>
<reference evidence="2" key="1">
    <citation type="submission" date="2023-04" db="EMBL/GenBank/DDBJ databases">
        <title>Genomic characterization of faba bean (Vicia faba) microsymbionts in Mexican soils.</title>
        <authorList>
            <person name="Rivera Orduna F.N."/>
            <person name="Guevara-Luna J."/>
            <person name="Yan J."/>
            <person name="Arroyo-Herrera I."/>
            <person name="Li Y."/>
            <person name="Vasquez-Murrieta M.S."/>
            <person name="Wang E.T."/>
        </authorList>
    </citation>
    <scope>NUCLEOTIDE SEQUENCE</scope>
    <source>
        <strain evidence="2">CH26</strain>
    </source>
</reference>
<evidence type="ECO:0000256" key="1">
    <source>
        <dbReference type="SAM" id="MobiDB-lite"/>
    </source>
</evidence>
<evidence type="ECO:0000313" key="2">
    <source>
        <dbReference type="EMBL" id="MDR9776925.1"/>
    </source>
</evidence>
<evidence type="ECO:0000313" key="3">
    <source>
        <dbReference type="Proteomes" id="UP001268610"/>
    </source>
</evidence>
<feature type="compositionally biased region" description="Basic and acidic residues" evidence="1">
    <location>
        <begin position="15"/>
        <end position="24"/>
    </location>
</feature>
<gene>
    <name evidence="2" type="ORF">RJJ65_30590</name>
</gene>
<dbReference type="Proteomes" id="UP001268610">
    <property type="component" value="Unassembled WGS sequence"/>
</dbReference>
<comment type="caution">
    <text evidence="2">The sequence shown here is derived from an EMBL/GenBank/DDBJ whole genome shotgun (WGS) entry which is preliminary data.</text>
</comment>
<dbReference type="RefSeq" id="WP_003567891.1">
    <property type="nucleotide sequence ID" value="NZ_JAVLSC010000007.1"/>
</dbReference>
<dbReference type="EMBL" id="JAVLSF010000031">
    <property type="protein sequence ID" value="MDR9776925.1"/>
    <property type="molecule type" value="Genomic_DNA"/>
</dbReference>
<proteinExistence type="predicted"/>
<accession>A0AAJ2LLV1</accession>
<feature type="region of interest" description="Disordered" evidence="1">
    <location>
        <begin position="1"/>
        <end position="53"/>
    </location>
</feature>
<sequence>MKDKDNHPEQGPAEGGRETIEKNLKRQSQPAARPCGGGDHATPDEFAPILTGV</sequence>
<name>A0AAJ2LLV1_9HYPH</name>
<protein>
    <submittedName>
        <fullName evidence="2">Uncharacterized protein</fullName>
    </submittedName>
</protein>
<organism evidence="2 3">
    <name type="scientific">Rhizobium hidalgonense</name>
    <dbReference type="NCBI Taxonomy" id="1538159"/>
    <lineage>
        <taxon>Bacteria</taxon>
        <taxon>Pseudomonadati</taxon>
        <taxon>Pseudomonadota</taxon>
        <taxon>Alphaproteobacteria</taxon>
        <taxon>Hyphomicrobiales</taxon>
        <taxon>Rhizobiaceae</taxon>
        <taxon>Rhizobium/Agrobacterium group</taxon>
        <taxon>Rhizobium</taxon>
    </lineage>
</organism>